<feature type="domain" description="AB hydrolase-1" evidence="3">
    <location>
        <begin position="39"/>
        <end position="312"/>
    </location>
</feature>
<dbReference type="SUPFAM" id="SSF53474">
    <property type="entry name" value="alpha/beta-Hydrolases"/>
    <property type="match status" value="1"/>
</dbReference>
<comment type="similarity">
    <text evidence="2">Belongs to the AB hydrolase superfamily. Epoxide hydrolase family.</text>
</comment>
<keyword evidence="1 4" id="KW-0378">Hydrolase</keyword>
<evidence type="ECO:0000259" key="3">
    <source>
        <dbReference type="Pfam" id="PF00561"/>
    </source>
</evidence>
<evidence type="ECO:0000313" key="4">
    <source>
        <dbReference type="EMBL" id="TFL00685.1"/>
    </source>
</evidence>
<dbReference type="PRINTS" id="PR00111">
    <property type="entry name" value="ABHYDROLASE"/>
</dbReference>
<dbReference type="OrthoDB" id="284184at2759"/>
<dbReference type="EMBL" id="ML178828">
    <property type="protein sequence ID" value="TFL00685.1"/>
    <property type="molecule type" value="Genomic_DNA"/>
</dbReference>
<dbReference type="GO" id="GO:0016787">
    <property type="term" value="F:hydrolase activity"/>
    <property type="evidence" value="ECO:0007669"/>
    <property type="project" value="UniProtKB-KW"/>
</dbReference>
<evidence type="ECO:0000256" key="1">
    <source>
        <dbReference type="ARBA" id="ARBA00022801"/>
    </source>
</evidence>
<gene>
    <name evidence="4" type="ORF">BDV98DRAFT_531292</name>
</gene>
<sequence length="341" mass="37997">MDPSDPSSFTLTQATLSTGRTYRYADQVPGNYNPSTSVTILCVHGFPDFWYGWRYLIPPWVNAGHRVLAPDMLGYGGTDKPFDVSEYSTKKLSADLAALLDHSGVKAGDPVIVVGHDWGSFVAQRFALWHPDRLKGLVILSVAYTPPSPVYLPIEKVVELAPNLKYQAYFNSQESTKDLDANVSRVVRVLYGSLPDPSVAPQDSSVSMKDLLTGVTSIDWLDCLLSDKDAKIYEEMLSKGMNGPLNYYRTHKYRHDEEQAAGLPTNMPDHISVIFIYGSWDLTVVLTAAEKAKKFIQNLETVKVNDVAHWVTINPKARKIVEDKVLQLASDVLKRSYLGKL</sequence>
<organism evidence="4 5">
    <name type="scientific">Pterulicium gracile</name>
    <dbReference type="NCBI Taxonomy" id="1884261"/>
    <lineage>
        <taxon>Eukaryota</taxon>
        <taxon>Fungi</taxon>
        <taxon>Dikarya</taxon>
        <taxon>Basidiomycota</taxon>
        <taxon>Agaricomycotina</taxon>
        <taxon>Agaricomycetes</taxon>
        <taxon>Agaricomycetidae</taxon>
        <taxon>Agaricales</taxon>
        <taxon>Pleurotineae</taxon>
        <taxon>Pterulaceae</taxon>
        <taxon>Pterulicium</taxon>
    </lineage>
</organism>
<dbReference type="InterPro" id="IPR000639">
    <property type="entry name" value="Epox_hydrolase-like"/>
</dbReference>
<dbReference type="InterPro" id="IPR000073">
    <property type="entry name" value="AB_hydrolase_1"/>
</dbReference>
<accession>A0A5C3QF55</accession>
<dbReference type="PRINTS" id="PR00412">
    <property type="entry name" value="EPOXHYDRLASE"/>
</dbReference>
<evidence type="ECO:0000256" key="2">
    <source>
        <dbReference type="ARBA" id="ARBA00038334"/>
    </source>
</evidence>
<proteinExistence type="inferred from homology"/>
<dbReference type="STRING" id="1884261.A0A5C3QF55"/>
<dbReference type="AlphaFoldDB" id="A0A5C3QF55"/>
<dbReference type="InterPro" id="IPR029058">
    <property type="entry name" value="AB_hydrolase_fold"/>
</dbReference>
<evidence type="ECO:0000313" key="5">
    <source>
        <dbReference type="Proteomes" id="UP000305067"/>
    </source>
</evidence>
<name>A0A5C3QF55_9AGAR</name>
<protein>
    <submittedName>
        <fullName evidence="4">Alpha/Beta hydrolase protein</fullName>
    </submittedName>
</protein>
<dbReference type="Gene3D" id="3.40.50.1820">
    <property type="entry name" value="alpha/beta hydrolase"/>
    <property type="match status" value="1"/>
</dbReference>
<keyword evidence="5" id="KW-1185">Reference proteome</keyword>
<dbReference type="Proteomes" id="UP000305067">
    <property type="component" value="Unassembled WGS sequence"/>
</dbReference>
<reference evidence="4 5" key="1">
    <citation type="journal article" date="2019" name="Nat. Ecol. Evol.">
        <title>Megaphylogeny resolves global patterns of mushroom evolution.</title>
        <authorList>
            <person name="Varga T."/>
            <person name="Krizsan K."/>
            <person name="Foldi C."/>
            <person name="Dima B."/>
            <person name="Sanchez-Garcia M."/>
            <person name="Sanchez-Ramirez S."/>
            <person name="Szollosi G.J."/>
            <person name="Szarkandi J.G."/>
            <person name="Papp V."/>
            <person name="Albert L."/>
            <person name="Andreopoulos W."/>
            <person name="Angelini C."/>
            <person name="Antonin V."/>
            <person name="Barry K.W."/>
            <person name="Bougher N.L."/>
            <person name="Buchanan P."/>
            <person name="Buyck B."/>
            <person name="Bense V."/>
            <person name="Catcheside P."/>
            <person name="Chovatia M."/>
            <person name="Cooper J."/>
            <person name="Damon W."/>
            <person name="Desjardin D."/>
            <person name="Finy P."/>
            <person name="Geml J."/>
            <person name="Haridas S."/>
            <person name="Hughes K."/>
            <person name="Justo A."/>
            <person name="Karasinski D."/>
            <person name="Kautmanova I."/>
            <person name="Kiss B."/>
            <person name="Kocsube S."/>
            <person name="Kotiranta H."/>
            <person name="LaButti K.M."/>
            <person name="Lechner B.E."/>
            <person name="Liimatainen K."/>
            <person name="Lipzen A."/>
            <person name="Lukacs Z."/>
            <person name="Mihaltcheva S."/>
            <person name="Morgado L.N."/>
            <person name="Niskanen T."/>
            <person name="Noordeloos M.E."/>
            <person name="Ohm R.A."/>
            <person name="Ortiz-Santana B."/>
            <person name="Ovrebo C."/>
            <person name="Racz N."/>
            <person name="Riley R."/>
            <person name="Savchenko A."/>
            <person name="Shiryaev A."/>
            <person name="Soop K."/>
            <person name="Spirin V."/>
            <person name="Szebenyi C."/>
            <person name="Tomsovsky M."/>
            <person name="Tulloss R.E."/>
            <person name="Uehling J."/>
            <person name="Grigoriev I.V."/>
            <person name="Vagvolgyi C."/>
            <person name="Papp T."/>
            <person name="Martin F.M."/>
            <person name="Miettinen O."/>
            <person name="Hibbett D.S."/>
            <person name="Nagy L.G."/>
        </authorList>
    </citation>
    <scope>NUCLEOTIDE SEQUENCE [LARGE SCALE GENOMIC DNA]</scope>
    <source>
        <strain evidence="4 5">CBS 309.79</strain>
    </source>
</reference>
<dbReference type="Pfam" id="PF00561">
    <property type="entry name" value="Abhydrolase_1"/>
    <property type="match status" value="1"/>
</dbReference>
<dbReference type="PANTHER" id="PTHR43329">
    <property type="entry name" value="EPOXIDE HYDROLASE"/>
    <property type="match status" value="1"/>
</dbReference>